<feature type="transmembrane region" description="Helical" evidence="1">
    <location>
        <begin position="99"/>
        <end position="117"/>
    </location>
</feature>
<evidence type="ECO:0000256" key="2">
    <source>
        <dbReference type="SAM" id="SignalP"/>
    </source>
</evidence>
<evidence type="ECO:0000313" key="5">
    <source>
        <dbReference type="WBParaSite" id="EVEC_0000530901-mRNA-1"/>
    </source>
</evidence>
<dbReference type="AlphaFoldDB" id="A0A0N4V529"/>
<name>A0A0N4V529_ENTVE</name>
<dbReference type="WBParaSite" id="EVEC_0000530901-mRNA-1">
    <property type="protein sequence ID" value="EVEC_0000530901-mRNA-1"/>
    <property type="gene ID" value="EVEC_0000530901"/>
</dbReference>
<proteinExistence type="predicted"/>
<feature type="chain" id="PRO_5043122671" evidence="2">
    <location>
        <begin position="22"/>
        <end position="188"/>
    </location>
</feature>
<sequence>MKKFFTFLMPSLLLLFGLSSAVDLLRNPGPFLKLANSAEKSINYTLISSPQCREDIRFWMRSIDNFNGAFAINCTDDDKDCLFYKQYLVHKHLFAMKRIIFFYFITYIILLTAAQVLKTSLQKNLEVDAFGRIPSAVLSMKRYFMGSWDECIGLQTDQNPDYKAKFCYIFVGMEVSVNSGFFSGIKVT</sequence>
<gene>
    <name evidence="3" type="ORF">EVEC_LOCUS4940</name>
</gene>
<keyword evidence="2" id="KW-0732">Signal</keyword>
<keyword evidence="1" id="KW-1133">Transmembrane helix</keyword>
<evidence type="ECO:0000313" key="3">
    <source>
        <dbReference type="EMBL" id="VDD90189.1"/>
    </source>
</evidence>
<feature type="signal peptide" evidence="2">
    <location>
        <begin position="1"/>
        <end position="21"/>
    </location>
</feature>
<keyword evidence="1" id="KW-0812">Transmembrane</keyword>
<evidence type="ECO:0000313" key="4">
    <source>
        <dbReference type="Proteomes" id="UP000274131"/>
    </source>
</evidence>
<accession>A0A0N4V529</accession>
<keyword evidence="1" id="KW-0472">Membrane</keyword>
<reference evidence="5" key="1">
    <citation type="submission" date="2017-02" db="UniProtKB">
        <authorList>
            <consortium name="WormBaseParasite"/>
        </authorList>
    </citation>
    <scope>IDENTIFICATION</scope>
</reference>
<dbReference type="EMBL" id="UXUI01008007">
    <property type="protein sequence ID" value="VDD90189.1"/>
    <property type="molecule type" value="Genomic_DNA"/>
</dbReference>
<reference evidence="3 4" key="2">
    <citation type="submission" date="2018-10" db="EMBL/GenBank/DDBJ databases">
        <authorList>
            <consortium name="Pathogen Informatics"/>
        </authorList>
    </citation>
    <scope>NUCLEOTIDE SEQUENCE [LARGE SCALE GENOMIC DNA]</scope>
</reference>
<dbReference type="Proteomes" id="UP000274131">
    <property type="component" value="Unassembled WGS sequence"/>
</dbReference>
<protein>
    <submittedName>
        <fullName evidence="5">NRF domain-containing protein</fullName>
    </submittedName>
</protein>
<keyword evidence="4" id="KW-1185">Reference proteome</keyword>
<evidence type="ECO:0000256" key="1">
    <source>
        <dbReference type="SAM" id="Phobius"/>
    </source>
</evidence>
<organism evidence="5">
    <name type="scientific">Enterobius vermicularis</name>
    <name type="common">Human pinworm</name>
    <dbReference type="NCBI Taxonomy" id="51028"/>
    <lineage>
        <taxon>Eukaryota</taxon>
        <taxon>Metazoa</taxon>
        <taxon>Ecdysozoa</taxon>
        <taxon>Nematoda</taxon>
        <taxon>Chromadorea</taxon>
        <taxon>Rhabditida</taxon>
        <taxon>Spirurina</taxon>
        <taxon>Oxyuridomorpha</taxon>
        <taxon>Oxyuroidea</taxon>
        <taxon>Oxyuridae</taxon>
        <taxon>Enterobius</taxon>
    </lineage>
</organism>